<feature type="transmembrane region" description="Helical" evidence="2">
    <location>
        <begin position="402"/>
        <end position="424"/>
    </location>
</feature>
<gene>
    <name evidence="3" type="ORF">ACKI18_39470</name>
</gene>
<evidence type="ECO:0000313" key="4">
    <source>
        <dbReference type="Proteomes" id="UP001631957"/>
    </source>
</evidence>
<evidence type="ECO:0000256" key="1">
    <source>
        <dbReference type="SAM" id="MobiDB-lite"/>
    </source>
</evidence>
<organism evidence="3 4">
    <name type="scientific">Streptomyces niveiscabiei</name>
    <dbReference type="NCBI Taxonomy" id="164115"/>
    <lineage>
        <taxon>Bacteria</taxon>
        <taxon>Bacillati</taxon>
        <taxon>Actinomycetota</taxon>
        <taxon>Actinomycetes</taxon>
        <taxon>Kitasatosporales</taxon>
        <taxon>Streptomycetaceae</taxon>
        <taxon>Streptomyces</taxon>
    </lineage>
</organism>
<dbReference type="Proteomes" id="UP001631957">
    <property type="component" value="Unassembled WGS sequence"/>
</dbReference>
<dbReference type="EMBL" id="JBJVNI010000028">
    <property type="protein sequence ID" value="MFM9614752.1"/>
    <property type="molecule type" value="Genomic_DNA"/>
</dbReference>
<feature type="region of interest" description="Disordered" evidence="1">
    <location>
        <begin position="678"/>
        <end position="701"/>
    </location>
</feature>
<feature type="compositionally biased region" description="Basic and acidic residues" evidence="1">
    <location>
        <begin position="546"/>
        <end position="562"/>
    </location>
</feature>
<feature type="transmembrane region" description="Helical" evidence="2">
    <location>
        <begin position="28"/>
        <end position="55"/>
    </location>
</feature>
<comment type="caution">
    <text evidence="3">The sequence shown here is derived from an EMBL/GenBank/DDBJ whole genome shotgun (WGS) entry which is preliminary data.</text>
</comment>
<keyword evidence="2" id="KW-0812">Transmembrane</keyword>
<keyword evidence="4" id="KW-1185">Reference proteome</keyword>
<dbReference type="InterPro" id="IPR045931">
    <property type="entry name" value="DUF6350"/>
</dbReference>
<dbReference type="Pfam" id="PF19877">
    <property type="entry name" value="DUF6350"/>
    <property type="match status" value="1"/>
</dbReference>
<name>A0ABW9I324_9ACTN</name>
<accession>A0ABW9I324</accession>
<protein>
    <submittedName>
        <fullName evidence="3">DUF6350 family protein</fullName>
    </submittedName>
</protein>
<proteinExistence type="predicted"/>
<reference evidence="3 4" key="1">
    <citation type="submission" date="2024-12" db="EMBL/GenBank/DDBJ databases">
        <title>Forecasting of Potato common scab and diversities of Pathogenic streptomyces spp. in china.</title>
        <authorList>
            <person name="Handique U."/>
            <person name="Wu J."/>
        </authorList>
    </citation>
    <scope>NUCLEOTIDE SEQUENCE [LARGE SCALE GENOMIC DNA]</scope>
    <source>
        <strain evidence="3 4">ZRIMU1530</strain>
    </source>
</reference>
<feature type="region of interest" description="Disordered" evidence="1">
    <location>
        <begin position="544"/>
        <end position="621"/>
    </location>
</feature>
<evidence type="ECO:0000313" key="3">
    <source>
        <dbReference type="EMBL" id="MFM9614752.1"/>
    </source>
</evidence>
<feature type="transmembrane region" description="Helical" evidence="2">
    <location>
        <begin position="436"/>
        <end position="462"/>
    </location>
</feature>
<feature type="transmembrane region" description="Helical" evidence="2">
    <location>
        <begin position="151"/>
        <end position="172"/>
    </location>
</feature>
<feature type="transmembrane region" description="Helical" evidence="2">
    <location>
        <begin position="337"/>
        <end position="359"/>
    </location>
</feature>
<feature type="transmembrane region" description="Helical" evidence="2">
    <location>
        <begin position="91"/>
        <end position="111"/>
    </location>
</feature>
<feature type="transmembrane region" description="Helical" evidence="2">
    <location>
        <begin position="295"/>
        <end position="317"/>
    </location>
</feature>
<keyword evidence="2" id="KW-1133">Transmembrane helix</keyword>
<evidence type="ECO:0000256" key="2">
    <source>
        <dbReference type="SAM" id="Phobius"/>
    </source>
</evidence>
<feature type="transmembrane region" description="Helical" evidence="2">
    <location>
        <begin position="123"/>
        <end position="144"/>
    </location>
</feature>
<sequence>MTGVNPMTARRPPLSSLPARVRERSPGLAAGLLGGALAAGLGLGSVAVLVMVLWISSPYPDSGPGGALHVAASLWLLAHGAELVRVDTLSGVPAPMGVTPLLLVLLPVWLVRRAARDADGGGAGWAGVVAGYLLVAAGAAWYAAGGALRPSWGWTGVCVPVVVGVAAAAGAWSGAGGFGAGWFGSGSAGAGVVGSGRLGSRGISSGSVGSGSVGSGWFSSGVIGSGWFGFGRSGSGGSGSGRSGFGGFLRGNGAGSAGLFRRFGGGEPGASAPGAEQSDGAERDVLEWCGVALRAGLAGAGVLLGGGALLVAVSTVLHGGAARGSFLHLTEGWSGRFAVLLLCVALVPNAAVWGASYALGPGFALGAGHPVTPLGSDPAALLPPFPLLAAVPDAGSGGPSTWAAAGVALAGALAVGCFLARAGVAWSWRRTVGGAVAAAVVYAVVMAVAAGVAGGSLGVGALSRFGPVWWQVGGAAFVWGVGAGVPVALGVRGWSCRERGAGTVRWWGVRKASGGGESGRDAEGSETGREWELLVDGAAWEAGVPESRREKGAEAAGREGSGRRWWQRGRTPEPEASESGSEPGMYEDGYEGEGARRRRTWFPSPTGLFRTAKKAPDLSEAAVPRADDPVYASLLEDTSHDAGASGTLFEPYDFLATSPDPAWHDDSAREARWAALREASRPWEEAEAGPETEVPGEKGER</sequence>
<feature type="transmembrane region" description="Helical" evidence="2">
    <location>
        <begin position="468"/>
        <end position="489"/>
    </location>
</feature>
<dbReference type="RefSeq" id="WP_240656801.1">
    <property type="nucleotide sequence ID" value="NZ_JBJVNI010000028.1"/>
</dbReference>
<keyword evidence="2" id="KW-0472">Membrane</keyword>
<feature type="transmembrane region" description="Helical" evidence="2">
    <location>
        <begin position="67"/>
        <end position="84"/>
    </location>
</feature>